<dbReference type="GO" id="GO:0043023">
    <property type="term" value="F:ribosomal large subunit binding"/>
    <property type="evidence" value="ECO:0007669"/>
    <property type="project" value="UniProtKB-UniRule"/>
</dbReference>
<dbReference type="PANTHER" id="PTHR48466:SF2">
    <property type="entry name" value="OS10G0509000 PROTEIN"/>
    <property type="match status" value="1"/>
</dbReference>
<dbReference type="Gene3D" id="3.40.50.300">
    <property type="entry name" value="P-loop containing nucleotide triphosphate hydrolases"/>
    <property type="match status" value="1"/>
</dbReference>
<dbReference type="PROSITE" id="PS00486">
    <property type="entry name" value="DNA_MISMATCH_REPAIR_2"/>
    <property type="match status" value="1"/>
</dbReference>
<dbReference type="GO" id="GO:0004519">
    <property type="term" value="F:endonuclease activity"/>
    <property type="evidence" value="ECO:0007669"/>
    <property type="project" value="UniProtKB-UniRule"/>
</dbReference>
<comment type="similarity">
    <text evidence="7">Belongs to the DNA mismatch repair MutS family. MutS2 subfamily.</text>
</comment>
<dbReference type="GO" id="GO:0019843">
    <property type="term" value="F:rRNA binding"/>
    <property type="evidence" value="ECO:0007669"/>
    <property type="project" value="UniProtKB-UniRule"/>
</dbReference>
<keyword evidence="4 7" id="KW-0067">ATP-binding</keyword>
<dbReference type="GO" id="GO:0006298">
    <property type="term" value="P:mismatch repair"/>
    <property type="evidence" value="ECO:0007669"/>
    <property type="project" value="InterPro"/>
</dbReference>
<keyword evidence="6 7" id="KW-0238">DNA-binding</keyword>
<dbReference type="InterPro" id="IPR045076">
    <property type="entry name" value="MutS"/>
</dbReference>
<dbReference type="InterPro" id="IPR036187">
    <property type="entry name" value="DNA_mismatch_repair_MutS_sf"/>
</dbReference>
<dbReference type="Gene3D" id="3.30.1370.110">
    <property type="match status" value="1"/>
</dbReference>
<dbReference type="GO" id="GO:0072344">
    <property type="term" value="P:rescue of stalled ribosome"/>
    <property type="evidence" value="ECO:0007669"/>
    <property type="project" value="UniProtKB-UniRule"/>
</dbReference>
<dbReference type="GO" id="GO:0045910">
    <property type="term" value="P:negative regulation of DNA recombination"/>
    <property type="evidence" value="ECO:0007669"/>
    <property type="project" value="InterPro"/>
</dbReference>
<evidence type="ECO:0000259" key="9">
    <source>
        <dbReference type="PROSITE" id="PS50828"/>
    </source>
</evidence>
<dbReference type="SUPFAM" id="SSF48334">
    <property type="entry name" value="DNA repair protein MutS, domain III"/>
    <property type="match status" value="1"/>
</dbReference>
<dbReference type="InterPro" id="IPR005747">
    <property type="entry name" value="MutS2"/>
</dbReference>
<keyword evidence="5 7" id="KW-0694">RNA-binding</keyword>
<evidence type="ECO:0000256" key="5">
    <source>
        <dbReference type="ARBA" id="ARBA00022884"/>
    </source>
</evidence>
<dbReference type="SUPFAM" id="SSF160443">
    <property type="entry name" value="SMR domain-like"/>
    <property type="match status" value="1"/>
</dbReference>
<protein>
    <recommendedName>
        <fullName evidence="7">Endonuclease MutS2</fullName>
        <ecNumber evidence="7">3.1.-.-</ecNumber>
    </recommendedName>
    <alternativeName>
        <fullName evidence="7">Ribosome-associated protein quality control-upstream factor</fullName>
        <shortName evidence="7">RQC-upstream factor</shortName>
        <shortName evidence="7">RqcU</shortName>
        <ecNumber evidence="7">3.6.4.-</ecNumber>
    </alternativeName>
</protein>
<name>A0A6B0YT60_9CHLR</name>
<keyword evidence="1 7" id="KW-0699">rRNA-binding</keyword>
<dbReference type="GO" id="GO:0030983">
    <property type="term" value="F:mismatched DNA binding"/>
    <property type="evidence" value="ECO:0007669"/>
    <property type="project" value="InterPro"/>
</dbReference>
<dbReference type="PANTHER" id="PTHR48466">
    <property type="entry name" value="OS10G0509000 PROTEIN-RELATED"/>
    <property type="match status" value="1"/>
</dbReference>
<keyword evidence="7 10" id="KW-0255">Endonuclease</keyword>
<dbReference type="AlphaFoldDB" id="A0A6B0YT60"/>
<feature type="region of interest" description="Disordered" evidence="8">
    <location>
        <begin position="645"/>
        <end position="666"/>
    </location>
</feature>
<dbReference type="NCBIfam" id="TIGR01069">
    <property type="entry name" value="mutS2"/>
    <property type="match status" value="1"/>
</dbReference>
<feature type="domain" description="Smr" evidence="9">
    <location>
        <begin position="750"/>
        <end position="825"/>
    </location>
</feature>
<dbReference type="InterPro" id="IPR027417">
    <property type="entry name" value="P-loop_NTPase"/>
</dbReference>
<keyword evidence="2 7" id="KW-0547">Nucleotide-binding</keyword>
<dbReference type="Pfam" id="PF01713">
    <property type="entry name" value="Smr"/>
    <property type="match status" value="1"/>
</dbReference>
<dbReference type="GO" id="GO:0140664">
    <property type="term" value="F:ATP-dependent DNA damage sensor activity"/>
    <property type="evidence" value="ECO:0007669"/>
    <property type="project" value="InterPro"/>
</dbReference>
<dbReference type="InterPro" id="IPR000432">
    <property type="entry name" value="DNA_mismatch_repair_MutS_C"/>
</dbReference>
<evidence type="ECO:0000256" key="6">
    <source>
        <dbReference type="ARBA" id="ARBA00023125"/>
    </source>
</evidence>
<dbReference type="InterPro" id="IPR007696">
    <property type="entry name" value="DNA_mismatch_repair_MutS_core"/>
</dbReference>
<evidence type="ECO:0000256" key="1">
    <source>
        <dbReference type="ARBA" id="ARBA00022730"/>
    </source>
</evidence>
<sequence>MNPHTIRVLEYDKILKQLAAFCAFGGGAELASSLLPSDDLRTINDWMEQTSEASRLLDQKTDVYFGGVYDLRALVARSERGSILIPTELVEVRTTLMRARTLRNTLTRLNRQFPRLADIAFSIEPCEHVIGEISRCINDRAEVVDSASADLGRIRAQLRVAQDRLLSTLDRLVQNTEIIPFLQESIVTQRQGRYVIPVRSEYKGQVQGIVHDQSASGATFFIEPLTVVEQNNAVRELELEEEKEVRRILTELSDLVADEGPYISRNVQILSQLDFTFAKAKYALEMEATAPEIVPFQQKRTEIFAGIDEDTKEERTIQHPGSVLNFRQARHPLLDPESVVPIDVYFDNECYILVVTGPNTGGKTVTLKTVGLLTLMAQSGMMIPVEEGSSLSVFEGVYADIGDEQSIEQNLSTFSSHMTNIISILEEADPQSLVLLDELGAGTDPDEGSALAAALLENLRDRGITTLATTHYSDLKLYAHNTAGVRNASVEFDVEKLSPTFELSIGLPGRSNALTIARRLGLNPVIVDDAEKMSRPESLEVEAMLEDVRHARQEAKRVLDHAKERESRAHVAEEDLRYQLARIEEARRQVVAETRTTMQNELAEIRREIDSYRRRMAKGGTGSQDAHTLFLQDASQTVGRRQLDTEGRVEQEVATPGAPDLRIGGPIEKGDRVFVPNLQATGEVIAVEKRGGAPHEADVQVGNFRLRLPIRRLELRSKAQSEASTDRQPAVSVLTKTKTGGASSDSLTEIDLRGERVDAGLQRLEGYLDDAYLENLPWVRIIHGKGTGAMRDAVRAALKGHPLVSRYRPGEIGEGDDGVTVANLMTDEG</sequence>
<feature type="binding site" evidence="7">
    <location>
        <begin position="357"/>
        <end position="364"/>
    </location>
    <ligand>
        <name>ATP</name>
        <dbReference type="ChEBI" id="CHEBI:30616"/>
    </ligand>
</feature>
<dbReference type="InterPro" id="IPR002625">
    <property type="entry name" value="Smr_dom"/>
</dbReference>
<comment type="function">
    <text evidence="7">Acts as a ribosome collision sensor, splitting the ribosome into its 2 subunits. Detects stalled/collided 70S ribosomes which it binds and splits by an ATP-hydrolysis driven conformational change. Acts upstream of the ribosome quality control system (RQC), a ribosome-associated complex that mediates the extraction of incompletely synthesized nascent chains from stalled ribosomes and their subsequent degradation. Probably generates substrates for RQC.</text>
</comment>
<dbReference type="SMART" id="SM00533">
    <property type="entry name" value="MUTSd"/>
    <property type="match status" value="1"/>
</dbReference>
<accession>A0A6B0YT60</accession>
<keyword evidence="7" id="KW-0540">Nuclease</keyword>
<dbReference type="SUPFAM" id="SSF52540">
    <property type="entry name" value="P-loop containing nucleoside triphosphate hydrolases"/>
    <property type="match status" value="1"/>
</dbReference>
<evidence type="ECO:0000256" key="8">
    <source>
        <dbReference type="SAM" id="MobiDB-lite"/>
    </source>
</evidence>
<organism evidence="10">
    <name type="scientific">Caldilineaceae bacterium SB0664_bin_27</name>
    <dbReference type="NCBI Taxonomy" id="2605260"/>
    <lineage>
        <taxon>Bacteria</taxon>
        <taxon>Bacillati</taxon>
        <taxon>Chloroflexota</taxon>
        <taxon>Caldilineae</taxon>
        <taxon>Caldilineales</taxon>
        <taxon>Caldilineaceae</taxon>
    </lineage>
</organism>
<dbReference type="PIRSF" id="PIRSF005814">
    <property type="entry name" value="MutS_YshD"/>
    <property type="match status" value="1"/>
</dbReference>
<feature type="compositionally biased region" description="Polar residues" evidence="8">
    <location>
        <begin position="734"/>
        <end position="746"/>
    </location>
</feature>
<dbReference type="Pfam" id="PF20297">
    <property type="entry name" value="MSSS"/>
    <property type="match status" value="1"/>
</dbReference>
<keyword evidence="3 7" id="KW-0378">Hydrolase</keyword>
<evidence type="ECO:0000256" key="7">
    <source>
        <dbReference type="HAMAP-Rule" id="MF_00092"/>
    </source>
</evidence>
<dbReference type="HAMAP" id="MF_00092">
    <property type="entry name" value="MutS2"/>
    <property type="match status" value="1"/>
</dbReference>
<comment type="function">
    <text evidence="7">Endonuclease that is involved in the suppression of homologous recombination and thus may have a key role in the control of bacterial genetic diversity.</text>
</comment>
<evidence type="ECO:0000256" key="4">
    <source>
        <dbReference type="ARBA" id="ARBA00022840"/>
    </source>
</evidence>
<dbReference type="GO" id="GO:0005524">
    <property type="term" value="F:ATP binding"/>
    <property type="evidence" value="ECO:0007669"/>
    <property type="project" value="UniProtKB-UniRule"/>
</dbReference>
<feature type="region of interest" description="Disordered" evidence="8">
    <location>
        <begin position="718"/>
        <end position="746"/>
    </location>
</feature>
<dbReference type="EMBL" id="VXRG01000090">
    <property type="protein sequence ID" value="MXY93903.1"/>
    <property type="molecule type" value="Genomic_DNA"/>
</dbReference>
<evidence type="ECO:0000256" key="2">
    <source>
        <dbReference type="ARBA" id="ARBA00022741"/>
    </source>
</evidence>
<dbReference type="PROSITE" id="PS50828">
    <property type="entry name" value="SMR"/>
    <property type="match status" value="1"/>
</dbReference>
<dbReference type="EC" id="3.1.-.-" evidence="7"/>
<dbReference type="GO" id="GO:0016887">
    <property type="term" value="F:ATP hydrolysis activity"/>
    <property type="evidence" value="ECO:0007669"/>
    <property type="project" value="InterPro"/>
</dbReference>
<dbReference type="SMART" id="SM00534">
    <property type="entry name" value="MUTSac"/>
    <property type="match status" value="1"/>
</dbReference>
<dbReference type="SMART" id="SM00463">
    <property type="entry name" value="SMR"/>
    <property type="match status" value="1"/>
</dbReference>
<dbReference type="EC" id="3.6.4.-" evidence="7"/>
<comment type="subunit">
    <text evidence="7">Homodimer. Binds to stalled ribosomes, contacting rRNA.</text>
</comment>
<evidence type="ECO:0000313" key="10">
    <source>
        <dbReference type="EMBL" id="MXY93903.1"/>
    </source>
</evidence>
<dbReference type="FunFam" id="3.40.50.300:FF:000830">
    <property type="entry name" value="Endonuclease MutS2"/>
    <property type="match status" value="1"/>
</dbReference>
<dbReference type="Pfam" id="PF00488">
    <property type="entry name" value="MutS_V"/>
    <property type="match status" value="1"/>
</dbReference>
<dbReference type="InterPro" id="IPR036063">
    <property type="entry name" value="Smr_dom_sf"/>
</dbReference>
<comment type="caution">
    <text evidence="10">The sequence shown here is derived from an EMBL/GenBank/DDBJ whole genome shotgun (WGS) entry which is preliminary data.</text>
</comment>
<dbReference type="InterPro" id="IPR046893">
    <property type="entry name" value="MSSS"/>
</dbReference>
<reference evidence="10" key="1">
    <citation type="submission" date="2019-09" db="EMBL/GenBank/DDBJ databases">
        <title>Characterisation of the sponge microbiome using genome-centric metagenomics.</title>
        <authorList>
            <person name="Engelberts J.P."/>
            <person name="Robbins S.J."/>
            <person name="De Goeij J.M."/>
            <person name="Aranda M."/>
            <person name="Bell S.C."/>
            <person name="Webster N.S."/>
        </authorList>
    </citation>
    <scope>NUCLEOTIDE SEQUENCE</scope>
    <source>
        <strain evidence="10">SB0664_bin_27</strain>
    </source>
</reference>
<evidence type="ECO:0000256" key="3">
    <source>
        <dbReference type="ARBA" id="ARBA00022801"/>
    </source>
</evidence>
<proteinExistence type="inferred from homology"/>
<gene>
    <name evidence="7" type="primary">mutS2</name>
    <name evidence="7" type="synonym">rqcU</name>
    <name evidence="10" type="ORF">F4Y42_10715</name>
</gene>